<evidence type="ECO:0000256" key="9">
    <source>
        <dbReference type="ARBA" id="ARBA00023136"/>
    </source>
</evidence>
<evidence type="ECO:0000256" key="3">
    <source>
        <dbReference type="ARBA" id="ARBA00022448"/>
    </source>
</evidence>
<evidence type="ECO:0000256" key="10">
    <source>
        <dbReference type="ARBA" id="ARBA00023201"/>
    </source>
</evidence>
<gene>
    <name evidence="14" type="primary">del-1</name>
    <name evidence="14" type="ORF">CM83_102174</name>
</gene>
<keyword evidence="8 12" id="KW-0406">Ion transport</keyword>
<reference evidence="14" key="1">
    <citation type="journal article" date="2014" name="PLoS ONE">
        <title>Transcriptome-Based Identification of ABC Transporters in the Western Tarnished Plant Bug Lygus hesperus.</title>
        <authorList>
            <person name="Hull J.J."/>
            <person name="Chaney K."/>
            <person name="Geib S.M."/>
            <person name="Fabrick J.A."/>
            <person name="Brent C.S."/>
            <person name="Walsh D."/>
            <person name="Lavine L.C."/>
        </authorList>
    </citation>
    <scope>NUCLEOTIDE SEQUENCE</scope>
</reference>
<keyword evidence="10 12" id="KW-0739">Sodium transport</keyword>
<dbReference type="AlphaFoldDB" id="A0A0A9XZZ1"/>
<evidence type="ECO:0000256" key="5">
    <source>
        <dbReference type="ARBA" id="ARBA00022692"/>
    </source>
</evidence>
<protein>
    <submittedName>
        <fullName evidence="14">Degenerin del-1</fullName>
    </submittedName>
</protein>
<reference evidence="14" key="2">
    <citation type="submission" date="2014-07" db="EMBL/GenBank/DDBJ databases">
        <authorList>
            <person name="Hull J."/>
        </authorList>
    </citation>
    <scope>NUCLEOTIDE SEQUENCE</scope>
</reference>
<organism evidence="14">
    <name type="scientific">Lygus hesperus</name>
    <name type="common">Western plant bug</name>
    <dbReference type="NCBI Taxonomy" id="30085"/>
    <lineage>
        <taxon>Eukaryota</taxon>
        <taxon>Metazoa</taxon>
        <taxon>Ecdysozoa</taxon>
        <taxon>Arthropoda</taxon>
        <taxon>Hexapoda</taxon>
        <taxon>Insecta</taxon>
        <taxon>Pterygota</taxon>
        <taxon>Neoptera</taxon>
        <taxon>Paraneoptera</taxon>
        <taxon>Hemiptera</taxon>
        <taxon>Heteroptera</taxon>
        <taxon>Panheteroptera</taxon>
        <taxon>Cimicomorpha</taxon>
        <taxon>Miridae</taxon>
        <taxon>Mirini</taxon>
        <taxon>Lygus</taxon>
    </lineage>
</organism>
<evidence type="ECO:0000256" key="1">
    <source>
        <dbReference type="ARBA" id="ARBA00004141"/>
    </source>
</evidence>
<dbReference type="Gene3D" id="1.10.287.770">
    <property type="entry name" value="YojJ-like"/>
    <property type="match status" value="1"/>
</dbReference>
<dbReference type="PANTHER" id="PTHR11690">
    <property type="entry name" value="AMILORIDE-SENSITIVE SODIUM CHANNEL-RELATED"/>
    <property type="match status" value="1"/>
</dbReference>
<dbReference type="InterPro" id="IPR001873">
    <property type="entry name" value="ENaC"/>
</dbReference>
<evidence type="ECO:0000313" key="14">
    <source>
        <dbReference type="EMBL" id="JAG25474.1"/>
    </source>
</evidence>
<comment type="similarity">
    <text evidence="2 12">Belongs to the amiloride-sensitive sodium channel (TC 1.A.6) family.</text>
</comment>
<evidence type="ECO:0000256" key="4">
    <source>
        <dbReference type="ARBA" id="ARBA00022461"/>
    </source>
</evidence>
<sequence>YLAANCIAACYQNYTLKYCNCSPDFIFCSRDGKGNYFKSCDAEGLLCLSEFNDIFTYEVPPIKSDFFPSTKTGINCTCPSDCTSQLYVSDLASPSLANISTYTEMDIHYRLPSCTRYRTEVVFQWLDMVVSFGGIAGLFLGASLLSAAEILYFCTVRSIFIWIKSRRVKPVQPIYPFLP</sequence>
<keyword evidence="7" id="KW-0915">Sodium</keyword>
<evidence type="ECO:0000256" key="13">
    <source>
        <dbReference type="SAM" id="Phobius"/>
    </source>
</evidence>
<proteinExistence type="inferred from homology"/>
<accession>A0A0A9XZZ1</accession>
<keyword evidence="4 12" id="KW-0894">Sodium channel</keyword>
<keyword evidence="3 12" id="KW-0813">Transport</keyword>
<name>A0A0A9XZZ1_LYGHE</name>
<evidence type="ECO:0000256" key="11">
    <source>
        <dbReference type="ARBA" id="ARBA00023303"/>
    </source>
</evidence>
<feature type="non-terminal residue" evidence="14">
    <location>
        <position position="1"/>
    </location>
</feature>
<dbReference type="GO" id="GO:0015280">
    <property type="term" value="F:ligand-gated sodium channel activity"/>
    <property type="evidence" value="ECO:0007669"/>
    <property type="project" value="TreeGrafter"/>
</dbReference>
<evidence type="ECO:0000256" key="2">
    <source>
        <dbReference type="ARBA" id="ARBA00007193"/>
    </source>
</evidence>
<evidence type="ECO:0000256" key="12">
    <source>
        <dbReference type="RuleBase" id="RU000679"/>
    </source>
</evidence>
<keyword evidence="6 13" id="KW-1133">Transmembrane helix</keyword>
<comment type="subcellular location">
    <subcellularLocation>
        <location evidence="1">Membrane</location>
        <topology evidence="1">Multi-pass membrane protein</topology>
    </subcellularLocation>
</comment>
<feature type="transmembrane region" description="Helical" evidence="13">
    <location>
        <begin position="135"/>
        <end position="160"/>
    </location>
</feature>
<dbReference type="EMBL" id="GBHO01018130">
    <property type="protein sequence ID" value="JAG25474.1"/>
    <property type="molecule type" value="Transcribed_RNA"/>
</dbReference>
<dbReference type="Pfam" id="PF00858">
    <property type="entry name" value="ASC"/>
    <property type="match status" value="1"/>
</dbReference>
<evidence type="ECO:0000256" key="6">
    <source>
        <dbReference type="ARBA" id="ARBA00022989"/>
    </source>
</evidence>
<dbReference type="PANTHER" id="PTHR11690:SF288">
    <property type="entry name" value="AMILORIDE-SENSITIVE NA+ CHANNEL-RELATED"/>
    <property type="match status" value="1"/>
</dbReference>
<evidence type="ECO:0000256" key="7">
    <source>
        <dbReference type="ARBA" id="ARBA00023053"/>
    </source>
</evidence>
<dbReference type="GO" id="GO:0005886">
    <property type="term" value="C:plasma membrane"/>
    <property type="evidence" value="ECO:0007669"/>
    <property type="project" value="TreeGrafter"/>
</dbReference>
<evidence type="ECO:0000256" key="8">
    <source>
        <dbReference type="ARBA" id="ARBA00023065"/>
    </source>
</evidence>
<keyword evidence="5 12" id="KW-0812">Transmembrane</keyword>
<keyword evidence="11 12" id="KW-0407">Ion channel</keyword>
<keyword evidence="9 13" id="KW-0472">Membrane</keyword>